<evidence type="ECO:0000313" key="2">
    <source>
        <dbReference type="EMBL" id="SJZ87725.1"/>
    </source>
</evidence>
<evidence type="ECO:0000313" key="3">
    <source>
        <dbReference type="Proteomes" id="UP000189933"/>
    </source>
</evidence>
<dbReference type="AlphaFoldDB" id="A0A1T4P817"/>
<proteinExistence type="predicted"/>
<dbReference type="EMBL" id="FUXM01000010">
    <property type="protein sequence ID" value="SJZ87725.1"/>
    <property type="molecule type" value="Genomic_DNA"/>
</dbReference>
<keyword evidence="1" id="KW-1133">Transmembrane helix</keyword>
<keyword evidence="1" id="KW-0812">Transmembrane</keyword>
<dbReference type="Pfam" id="PF02618">
    <property type="entry name" value="YceG"/>
    <property type="match status" value="1"/>
</dbReference>
<dbReference type="RefSeq" id="WP_078665263.1">
    <property type="nucleotide sequence ID" value="NZ_FUXM01000010.1"/>
</dbReference>
<feature type="transmembrane region" description="Helical" evidence="1">
    <location>
        <begin position="6"/>
        <end position="24"/>
    </location>
</feature>
<sequence>MGRQAFWRGLGIGLVLGGLALFFAKSNLQLSEAELISRARSLGMITRQEAAEKVAQELANARKEWEKQAQQRLPVQPAQQPSAERMVLVVLPKGVTSEKIADILLAEGLIQDKKAFLMEVDKAGLARKFKAGTYQIKQNTSVADILKTLTH</sequence>
<evidence type="ECO:0000256" key="1">
    <source>
        <dbReference type="SAM" id="Phobius"/>
    </source>
</evidence>
<accession>A0A1T4P817</accession>
<dbReference type="InterPro" id="IPR003770">
    <property type="entry name" value="MLTG-like"/>
</dbReference>
<dbReference type="Gene3D" id="3.30.1490.480">
    <property type="entry name" value="Endolytic murein transglycosylase"/>
    <property type="match status" value="1"/>
</dbReference>
<gene>
    <name evidence="2" type="ORF">SAMN02745885_01181</name>
</gene>
<organism evidence="2 3">
    <name type="scientific">Carboxydocella sporoproducens DSM 16521</name>
    <dbReference type="NCBI Taxonomy" id="1121270"/>
    <lineage>
        <taxon>Bacteria</taxon>
        <taxon>Bacillati</taxon>
        <taxon>Bacillota</taxon>
        <taxon>Clostridia</taxon>
        <taxon>Eubacteriales</taxon>
        <taxon>Clostridiales Family XVI. Incertae Sedis</taxon>
        <taxon>Carboxydocella</taxon>
    </lineage>
</organism>
<keyword evidence="1" id="KW-0472">Membrane</keyword>
<protein>
    <submittedName>
        <fullName evidence="2">YceG-like family protein</fullName>
    </submittedName>
</protein>
<name>A0A1T4P817_9FIRM</name>
<reference evidence="3" key="1">
    <citation type="submission" date="2017-02" db="EMBL/GenBank/DDBJ databases">
        <authorList>
            <person name="Varghese N."/>
            <person name="Submissions S."/>
        </authorList>
    </citation>
    <scope>NUCLEOTIDE SEQUENCE [LARGE SCALE GENOMIC DNA]</scope>
    <source>
        <strain evidence="3">DSM 16521</strain>
    </source>
</reference>
<keyword evidence="3" id="KW-1185">Reference proteome</keyword>
<dbReference type="OrthoDB" id="9792479at2"/>
<dbReference type="Proteomes" id="UP000189933">
    <property type="component" value="Unassembled WGS sequence"/>
</dbReference>